<accession>A0A0T7APT5</accession>
<reference evidence="1 2" key="1">
    <citation type="journal article" date="2016" name="DNA Res.">
        <title>The complete genome sequencing of Prevotella intermedia strain OMA14 and a subsequent fine-scale, intra-species genomic comparison reveal an unusual amplification of conjugative and mobile transposons and identify a novel Prevotella-lineage-specific repeat.</title>
        <authorList>
            <person name="Naito M."/>
            <person name="Ogura Y."/>
            <person name="Itoh T."/>
            <person name="Shoji M."/>
            <person name="Okamoto M."/>
            <person name="Hayashi T."/>
            <person name="Nakayama K."/>
        </authorList>
    </citation>
    <scope>NUCLEOTIDE SEQUENCE [LARGE SCALE GENOMIC DNA]</scope>
    <source>
        <strain evidence="1 2">OMA14</strain>
    </source>
</reference>
<proteinExistence type="predicted"/>
<dbReference type="AlphaFoldDB" id="A0A0T7APT5"/>
<protein>
    <submittedName>
        <fullName evidence="1">Uncharacterized protein</fullName>
    </submittedName>
</protein>
<name>A0A0T7APT5_PREIN</name>
<organism evidence="1 2">
    <name type="scientific">Prevotella intermedia</name>
    <dbReference type="NCBI Taxonomy" id="28131"/>
    <lineage>
        <taxon>Bacteria</taxon>
        <taxon>Pseudomonadati</taxon>
        <taxon>Bacteroidota</taxon>
        <taxon>Bacteroidia</taxon>
        <taxon>Bacteroidales</taxon>
        <taxon>Prevotellaceae</taxon>
        <taxon>Prevotella</taxon>
    </lineage>
</organism>
<evidence type="ECO:0000313" key="1">
    <source>
        <dbReference type="EMBL" id="BAU19125.1"/>
    </source>
</evidence>
<evidence type="ECO:0000313" key="2">
    <source>
        <dbReference type="Proteomes" id="UP000217431"/>
    </source>
</evidence>
<dbReference type="Proteomes" id="UP000217431">
    <property type="component" value="Chromosome II"/>
</dbReference>
<dbReference type="EMBL" id="AP014598">
    <property type="protein sequence ID" value="BAU19125.1"/>
    <property type="molecule type" value="Genomic_DNA"/>
</dbReference>
<gene>
    <name evidence="1" type="ORF">PIOMA14_II_0621</name>
</gene>
<sequence length="44" mass="5294">MRNNRFCNVLISRWLCNSCTCEKYLHFYCLLSIYRKESGGEVGW</sequence>